<reference evidence="2" key="1">
    <citation type="journal article" date="2019" name="Int. J. Syst. Evol. Microbiol.">
        <title>The Global Catalogue of Microorganisms (GCM) 10K type strain sequencing project: providing services to taxonomists for standard genome sequencing and annotation.</title>
        <authorList>
            <consortium name="The Broad Institute Genomics Platform"/>
            <consortium name="The Broad Institute Genome Sequencing Center for Infectious Disease"/>
            <person name="Wu L."/>
            <person name="Ma J."/>
        </authorList>
    </citation>
    <scope>NUCLEOTIDE SEQUENCE [LARGE SCALE GENOMIC DNA]</scope>
    <source>
        <strain evidence="2">CGMCC 1.15774</strain>
    </source>
</reference>
<dbReference type="Proteomes" id="UP001595841">
    <property type="component" value="Unassembled WGS sequence"/>
</dbReference>
<dbReference type="PANTHER" id="PTHR37691:SF1">
    <property type="entry name" value="BLR3518 PROTEIN"/>
    <property type="match status" value="1"/>
</dbReference>
<comment type="caution">
    <text evidence="1">The sequence shown here is derived from an EMBL/GenBank/DDBJ whole genome shotgun (WGS) entry which is preliminary data.</text>
</comment>
<accession>A0ABV8PLN6</accession>
<organism evidence="1 2">
    <name type="scientific">Flagellimonas marina</name>
    <dbReference type="NCBI Taxonomy" id="1775168"/>
    <lineage>
        <taxon>Bacteria</taxon>
        <taxon>Pseudomonadati</taxon>
        <taxon>Bacteroidota</taxon>
        <taxon>Flavobacteriia</taxon>
        <taxon>Flavobacteriales</taxon>
        <taxon>Flavobacteriaceae</taxon>
        <taxon>Flagellimonas</taxon>
    </lineage>
</organism>
<dbReference type="PANTHER" id="PTHR37691">
    <property type="entry name" value="BLR3518 PROTEIN"/>
    <property type="match status" value="1"/>
</dbReference>
<dbReference type="EMBL" id="JBHSCL010000004">
    <property type="protein sequence ID" value="MFC4220145.1"/>
    <property type="molecule type" value="Genomic_DNA"/>
</dbReference>
<evidence type="ECO:0000313" key="2">
    <source>
        <dbReference type="Proteomes" id="UP001595841"/>
    </source>
</evidence>
<dbReference type="Gene3D" id="3.40.1260.10">
    <property type="entry name" value="DsrEFH-like"/>
    <property type="match status" value="1"/>
</dbReference>
<sequence length="179" mass="19777">MKYNGFPIWICALFSLFALSQEKKAGPILENYGAVFTVENPDYKTNVNEEFKVVFDVATGPDSHEEINKQIETAARFLNMHAQNGVPVSQLKAALIIHGSATTNIMTNEAHQERFGVPNPNAEMLQNLMDNGVEIILCGQSSNSRNVPKETLIPGEKIALSAMTALIQLQNDGYRLIKL</sequence>
<dbReference type="RefSeq" id="WP_379763475.1">
    <property type="nucleotide sequence ID" value="NZ_JBHSCL010000004.1"/>
</dbReference>
<dbReference type="InterPro" id="IPR003787">
    <property type="entry name" value="Sulphur_relay_DsrE/F-like"/>
</dbReference>
<gene>
    <name evidence="1" type="ORF">ACFOWS_08375</name>
</gene>
<dbReference type="InterPro" id="IPR027396">
    <property type="entry name" value="DsrEFH-like"/>
</dbReference>
<evidence type="ECO:0000313" key="1">
    <source>
        <dbReference type="EMBL" id="MFC4220145.1"/>
    </source>
</evidence>
<dbReference type="SUPFAM" id="SSF75169">
    <property type="entry name" value="DsrEFH-like"/>
    <property type="match status" value="1"/>
</dbReference>
<dbReference type="Pfam" id="PF02635">
    <property type="entry name" value="DsrE"/>
    <property type="match status" value="1"/>
</dbReference>
<keyword evidence="2" id="KW-1185">Reference proteome</keyword>
<proteinExistence type="predicted"/>
<protein>
    <submittedName>
        <fullName evidence="1">DsrE family protein</fullName>
    </submittedName>
</protein>
<name>A0ABV8PLN6_9FLAO</name>